<dbReference type="GO" id="GO:0005506">
    <property type="term" value="F:iron ion binding"/>
    <property type="evidence" value="ECO:0007669"/>
    <property type="project" value="InterPro"/>
</dbReference>
<dbReference type="OrthoDB" id="2789670at2759"/>
<dbReference type="PANTHER" id="PTHR24289:SF19">
    <property type="entry name" value="CYTOCHROME P450 FAMILY 17 POLYPEPTIDE 2"/>
    <property type="match status" value="1"/>
</dbReference>
<dbReference type="PRINTS" id="PR00463">
    <property type="entry name" value="EP450I"/>
</dbReference>
<evidence type="ECO:0000256" key="1">
    <source>
        <dbReference type="ARBA" id="ARBA00010617"/>
    </source>
</evidence>
<protein>
    <recommendedName>
        <fullName evidence="11">Cytochrome P450</fullName>
    </recommendedName>
</protein>
<gene>
    <name evidence="9" type="ORF">DNTS_031183</name>
</gene>
<comment type="similarity">
    <text evidence="1 8">Belongs to the cytochrome P450 family.</text>
</comment>
<comment type="cofactor">
    <cofactor evidence="7">
        <name>heme</name>
        <dbReference type="ChEBI" id="CHEBI:30413"/>
    </cofactor>
</comment>
<keyword evidence="4 8" id="KW-0560">Oxidoreductase</keyword>
<name>A0A553RPA4_9TELE</name>
<evidence type="ECO:0000256" key="8">
    <source>
        <dbReference type="RuleBase" id="RU000461"/>
    </source>
</evidence>
<keyword evidence="2 7" id="KW-0349">Heme</keyword>
<dbReference type="Pfam" id="PF00067">
    <property type="entry name" value="p450"/>
    <property type="match status" value="1"/>
</dbReference>
<dbReference type="GO" id="GO:0020037">
    <property type="term" value="F:heme binding"/>
    <property type="evidence" value="ECO:0007669"/>
    <property type="project" value="InterPro"/>
</dbReference>
<keyword evidence="5 7" id="KW-0408">Iron</keyword>
<reference evidence="9 10" key="1">
    <citation type="journal article" date="2019" name="Sci. Data">
        <title>Hybrid genome assembly and annotation of Danionella translucida.</title>
        <authorList>
            <person name="Kadobianskyi M."/>
            <person name="Schulze L."/>
            <person name="Schuelke M."/>
            <person name="Judkewitz B."/>
        </authorList>
    </citation>
    <scope>NUCLEOTIDE SEQUENCE [LARGE SCALE GENOMIC DNA]</scope>
    <source>
        <strain evidence="9 10">Bolton</strain>
    </source>
</reference>
<dbReference type="PRINTS" id="PR00385">
    <property type="entry name" value="P450"/>
</dbReference>
<dbReference type="PROSITE" id="PS00086">
    <property type="entry name" value="CYTOCHROME_P450"/>
    <property type="match status" value="1"/>
</dbReference>
<evidence type="ECO:0000256" key="3">
    <source>
        <dbReference type="ARBA" id="ARBA00022723"/>
    </source>
</evidence>
<dbReference type="EMBL" id="SRMA01001876">
    <property type="protein sequence ID" value="TRZ04014.1"/>
    <property type="molecule type" value="Genomic_DNA"/>
</dbReference>
<keyword evidence="6 8" id="KW-0503">Monooxygenase</keyword>
<organism evidence="9 10">
    <name type="scientific">Danionella cerebrum</name>
    <dbReference type="NCBI Taxonomy" id="2873325"/>
    <lineage>
        <taxon>Eukaryota</taxon>
        <taxon>Metazoa</taxon>
        <taxon>Chordata</taxon>
        <taxon>Craniata</taxon>
        <taxon>Vertebrata</taxon>
        <taxon>Euteleostomi</taxon>
        <taxon>Actinopterygii</taxon>
        <taxon>Neopterygii</taxon>
        <taxon>Teleostei</taxon>
        <taxon>Ostariophysi</taxon>
        <taxon>Cypriniformes</taxon>
        <taxon>Danionidae</taxon>
        <taxon>Danioninae</taxon>
        <taxon>Danionella</taxon>
    </lineage>
</organism>
<dbReference type="Proteomes" id="UP000316079">
    <property type="component" value="Unassembled WGS sequence"/>
</dbReference>
<evidence type="ECO:0000313" key="9">
    <source>
        <dbReference type="EMBL" id="TRZ04014.1"/>
    </source>
</evidence>
<accession>A0A553RPA4</accession>
<proteinExistence type="inferred from homology"/>
<dbReference type="GO" id="GO:0042446">
    <property type="term" value="P:hormone biosynthetic process"/>
    <property type="evidence" value="ECO:0007669"/>
    <property type="project" value="TreeGrafter"/>
</dbReference>
<feature type="binding site" description="axial binding residue" evidence="7">
    <location>
        <position position="54"/>
    </location>
    <ligand>
        <name>heme</name>
        <dbReference type="ChEBI" id="CHEBI:30413"/>
    </ligand>
    <ligandPart>
        <name>Fe</name>
        <dbReference type="ChEBI" id="CHEBI:18248"/>
    </ligandPart>
</feature>
<evidence type="ECO:0000313" key="10">
    <source>
        <dbReference type="Proteomes" id="UP000316079"/>
    </source>
</evidence>
<evidence type="ECO:0000256" key="2">
    <source>
        <dbReference type="ARBA" id="ARBA00022617"/>
    </source>
</evidence>
<dbReference type="GO" id="GO:0042448">
    <property type="term" value="P:progesterone metabolic process"/>
    <property type="evidence" value="ECO:0007669"/>
    <property type="project" value="TreeGrafter"/>
</dbReference>
<sequence>MTSVHTLYGNPHIVKPSSNSSCGDIRVIERFLSVSGGKLTPACFLPFGAGPRVCVGESLARIELFLFTARLLQRFRFSKVAGKPLPDLSGRLGVVLQPEKFSVSIIPRG</sequence>
<keyword evidence="10" id="KW-1185">Reference proteome</keyword>
<dbReference type="AlphaFoldDB" id="A0A553RPA4"/>
<dbReference type="Gene3D" id="1.10.630.10">
    <property type="entry name" value="Cytochrome P450"/>
    <property type="match status" value="1"/>
</dbReference>
<comment type="caution">
    <text evidence="9">The sequence shown here is derived from an EMBL/GenBank/DDBJ whole genome shotgun (WGS) entry which is preliminary data.</text>
</comment>
<evidence type="ECO:0000256" key="7">
    <source>
        <dbReference type="PIRSR" id="PIRSR602401-1"/>
    </source>
</evidence>
<dbReference type="InterPro" id="IPR002401">
    <property type="entry name" value="Cyt_P450_E_grp-I"/>
</dbReference>
<dbReference type="InterPro" id="IPR017972">
    <property type="entry name" value="Cyt_P450_CS"/>
</dbReference>
<evidence type="ECO:0008006" key="11">
    <source>
        <dbReference type="Google" id="ProtNLM"/>
    </source>
</evidence>
<evidence type="ECO:0000256" key="6">
    <source>
        <dbReference type="ARBA" id="ARBA00023033"/>
    </source>
</evidence>
<dbReference type="PANTHER" id="PTHR24289">
    <property type="entry name" value="STEROID 17-ALPHA-HYDROXYLASE/17,20 LYASE"/>
    <property type="match status" value="1"/>
</dbReference>
<dbReference type="SUPFAM" id="SSF48264">
    <property type="entry name" value="Cytochrome P450"/>
    <property type="match status" value="1"/>
</dbReference>
<dbReference type="GO" id="GO:0004508">
    <property type="term" value="F:steroid 17-alpha-monooxygenase activity"/>
    <property type="evidence" value="ECO:0007669"/>
    <property type="project" value="TreeGrafter"/>
</dbReference>
<dbReference type="InterPro" id="IPR001128">
    <property type="entry name" value="Cyt_P450"/>
</dbReference>
<evidence type="ECO:0000256" key="5">
    <source>
        <dbReference type="ARBA" id="ARBA00023004"/>
    </source>
</evidence>
<dbReference type="STRING" id="623744.A0A553RPA4"/>
<dbReference type="InterPro" id="IPR036396">
    <property type="entry name" value="Cyt_P450_sf"/>
</dbReference>
<evidence type="ECO:0000256" key="4">
    <source>
        <dbReference type="ARBA" id="ARBA00023002"/>
    </source>
</evidence>
<keyword evidence="3 7" id="KW-0479">Metal-binding</keyword>